<protein>
    <submittedName>
        <fullName evidence="1">Uncharacterized protein</fullName>
    </submittedName>
</protein>
<dbReference type="EMBL" id="KZ613944">
    <property type="protein sequence ID" value="PMD41263.1"/>
    <property type="molecule type" value="Genomic_DNA"/>
</dbReference>
<keyword evidence="2" id="KW-1185">Reference proteome</keyword>
<reference evidence="1 2" key="1">
    <citation type="submission" date="2016-04" db="EMBL/GenBank/DDBJ databases">
        <title>A degradative enzymes factory behind the ericoid mycorrhizal symbiosis.</title>
        <authorList>
            <consortium name="DOE Joint Genome Institute"/>
            <person name="Martino E."/>
            <person name="Morin E."/>
            <person name="Grelet G."/>
            <person name="Kuo A."/>
            <person name="Kohler A."/>
            <person name="Daghino S."/>
            <person name="Barry K."/>
            <person name="Choi C."/>
            <person name="Cichocki N."/>
            <person name="Clum A."/>
            <person name="Copeland A."/>
            <person name="Hainaut M."/>
            <person name="Haridas S."/>
            <person name="Labutti K."/>
            <person name="Lindquist E."/>
            <person name="Lipzen A."/>
            <person name="Khouja H.-R."/>
            <person name="Murat C."/>
            <person name="Ohm R."/>
            <person name="Olson A."/>
            <person name="Spatafora J."/>
            <person name="Veneault-Fourrey C."/>
            <person name="Henrissat B."/>
            <person name="Grigoriev I."/>
            <person name="Martin F."/>
            <person name="Perotto S."/>
        </authorList>
    </citation>
    <scope>NUCLEOTIDE SEQUENCE [LARGE SCALE GENOMIC DNA]</scope>
    <source>
        <strain evidence="1 2">F</strain>
    </source>
</reference>
<sequence length="322" mass="37056">MVNSQTPDTMAEQKEESFDARVNPQKTFAEWSADQKLQRLTSGIMLSDEMALRQDVESYENSYIKPLDQTPEALAWYNLRHNVERRRTMANFFPLKGEFYTNECVLKDFDLSGKWRDSRDDCLSLQEFFRSDTGLTSHEAILERGWDSYAKYLINTGVESDRSFHLEDFEVYFRAPYIADDRRELSGLLRSKANTAVNHYRWVIALFEVLINQAQKIGREYKVRQSADQTLWVLSSAVSSRRRVKESEWEEIEISYGKTYRKATGLFEDLPAFIGGAGGLLRSRSSLHQVETLVWGENGKLASAGVRVVPVDKSLASRLPFS</sequence>
<dbReference type="OrthoDB" id="10571944at2759"/>
<accession>A0A2J6RS28</accession>
<organism evidence="1 2">
    <name type="scientific">Hyaloscypha variabilis (strain UAMH 11265 / GT02V1 / F)</name>
    <name type="common">Meliniomyces variabilis</name>
    <dbReference type="NCBI Taxonomy" id="1149755"/>
    <lineage>
        <taxon>Eukaryota</taxon>
        <taxon>Fungi</taxon>
        <taxon>Dikarya</taxon>
        <taxon>Ascomycota</taxon>
        <taxon>Pezizomycotina</taxon>
        <taxon>Leotiomycetes</taxon>
        <taxon>Helotiales</taxon>
        <taxon>Hyaloscyphaceae</taxon>
        <taxon>Hyaloscypha</taxon>
        <taxon>Hyaloscypha variabilis</taxon>
    </lineage>
</organism>
<evidence type="ECO:0000313" key="2">
    <source>
        <dbReference type="Proteomes" id="UP000235786"/>
    </source>
</evidence>
<evidence type="ECO:0000313" key="1">
    <source>
        <dbReference type="EMBL" id="PMD41263.1"/>
    </source>
</evidence>
<proteinExistence type="predicted"/>
<dbReference type="AlphaFoldDB" id="A0A2J6RS28"/>
<dbReference type="Proteomes" id="UP000235786">
    <property type="component" value="Unassembled WGS sequence"/>
</dbReference>
<gene>
    <name evidence="1" type="ORF">L207DRAFT_581711</name>
</gene>
<name>A0A2J6RS28_HYAVF</name>